<organism evidence="1 2">
    <name type="scientific">Acipenser oxyrinchus oxyrinchus</name>
    <dbReference type="NCBI Taxonomy" id="40147"/>
    <lineage>
        <taxon>Eukaryota</taxon>
        <taxon>Metazoa</taxon>
        <taxon>Chordata</taxon>
        <taxon>Craniata</taxon>
        <taxon>Vertebrata</taxon>
        <taxon>Euteleostomi</taxon>
        <taxon>Actinopterygii</taxon>
        <taxon>Chondrostei</taxon>
        <taxon>Acipenseriformes</taxon>
        <taxon>Acipenseridae</taxon>
        <taxon>Acipenser</taxon>
    </lineage>
</organism>
<dbReference type="EMBL" id="JAGXEW010000016">
    <property type="protein sequence ID" value="KAK1163003.1"/>
    <property type="molecule type" value="Genomic_DNA"/>
</dbReference>
<gene>
    <name evidence="1" type="ORF">AOXY_G18031</name>
</gene>
<evidence type="ECO:0000313" key="1">
    <source>
        <dbReference type="EMBL" id="KAK1163003.1"/>
    </source>
</evidence>
<comment type="caution">
    <text evidence="1">The sequence shown here is derived from an EMBL/GenBank/DDBJ whole genome shotgun (WGS) entry which is preliminary data.</text>
</comment>
<proteinExistence type="predicted"/>
<dbReference type="Proteomes" id="UP001230051">
    <property type="component" value="Unassembled WGS sequence"/>
</dbReference>
<reference evidence="1" key="1">
    <citation type="submission" date="2022-02" db="EMBL/GenBank/DDBJ databases">
        <title>Atlantic sturgeon de novo genome assembly.</title>
        <authorList>
            <person name="Stock M."/>
            <person name="Klopp C."/>
            <person name="Guiguen Y."/>
            <person name="Cabau C."/>
            <person name="Parinello H."/>
            <person name="Santidrian Yebra-Pimentel E."/>
            <person name="Kuhl H."/>
            <person name="Dirks R.P."/>
            <person name="Guessner J."/>
            <person name="Wuertz S."/>
            <person name="Du K."/>
            <person name="Schartl M."/>
        </authorList>
    </citation>
    <scope>NUCLEOTIDE SEQUENCE</scope>
    <source>
        <strain evidence="1">STURGEONOMICS-FGT-2020</strain>
        <tissue evidence="1">Whole blood</tissue>
    </source>
</reference>
<accession>A0AAD8D8C2</accession>
<keyword evidence="2" id="KW-1185">Reference proteome</keyword>
<sequence>MNSPVRNSSLLKLLFQRRDRFRDTGQNVCSASIRTRNDCECGSCAACGRVHRSTGPDDLSWMPAVDFDQHGVYFGDNDVPCMRSAFPFWVRLRLLSDSLLCGRSQGLRSHLSKLQERSWRSQTLLIFFFFIRASEKQPTLPPGGRQ</sequence>
<dbReference type="AlphaFoldDB" id="A0AAD8D8C2"/>
<name>A0AAD8D8C2_ACIOX</name>
<protein>
    <submittedName>
        <fullName evidence="1">Uncharacterized protein</fullName>
    </submittedName>
</protein>
<evidence type="ECO:0000313" key="2">
    <source>
        <dbReference type="Proteomes" id="UP001230051"/>
    </source>
</evidence>